<accession>A0A9E7PR13</accession>
<dbReference type="InterPro" id="IPR020612">
    <property type="entry name" value="Methylthiotransferase_CS"/>
</dbReference>
<dbReference type="InterPro" id="IPR006638">
    <property type="entry name" value="Elp3/MiaA/NifB-like_rSAM"/>
</dbReference>
<dbReference type="SFLD" id="SFLDS00029">
    <property type="entry name" value="Radical_SAM"/>
    <property type="match status" value="1"/>
</dbReference>
<evidence type="ECO:0000313" key="9">
    <source>
        <dbReference type="Proteomes" id="UP001060368"/>
    </source>
</evidence>
<dbReference type="InterPro" id="IPR034466">
    <property type="entry name" value="Methyltransferase_Class_B"/>
</dbReference>
<evidence type="ECO:0000256" key="6">
    <source>
        <dbReference type="ARBA" id="ARBA00023014"/>
    </source>
</evidence>
<proteinExistence type="predicted"/>
<evidence type="ECO:0000256" key="5">
    <source>
        <dbReference type="ARBA" id="ARBA00023004"/>
    </source>
</evidence>
<evidence type="ECO:0000256" key="3">
    <source>
        <dbReference type="ARBA" id="ARBA00022691"/>
    </source>
</evidence>
<dbReference type="PANTHER" id="PTHR43409:SF17">
    <property type="entry name" value="METHYLTHIOTRANSFERASE MJ0865-RELATED"/>
    <property type="match status" value="1"/>
</dbReference>
<dbReference type="EMBL" id="CP096115">
    <property type="protein sequence ID" value="UUX93401.1"/>
    <property type="molecule type" value="Genomic_DNA"/>
</dbReference>
<dbReference type="InterPro" id="IPR023979">
    <property type="entry name" value="CHP04014_B12-bd/rSAM"/>
</dbReference>
<dbReference type="InterPro" id="IPR007197">
    <property type="entry name" value="rSAM"/>
</dbReference>
<evidence type="ECO:0000256" key="1">
    <source>
        <dbReference type="ARBA" id="ARBA00001966"/>
    </source>
</evidence>
<dbReference type="PANTHER" id="PTHR43409">
    <property type="entry name" value="ANAEROBIC MAGNESIUM-PROTOPORPHYRIN IX MONOMETHYL ESTER CYCLASE-RELATED"/>
    <property type="match status" value="1"/>
</dbReference>
<dbReference type="InterPro" id="IPR051198">
    <property type="entry name" value="BchE-like"/>
</dbReference>
<protein>
    <submittedName>
        <fullName evidence="8">TIGR04014 family B12-binding domain/radical SAM domain-containing protein</fullName>
    </submittedName>
</protein>
<dbReference type="AlphaFoldDB" id="A0A9E7PR13"/>
<dbReference type="KEGG" id="mend:L6E24_04545"/>
<dbReference type="Pfam" id="PF04055">
    <property type="entry name" value="Radical_SAM"/>
    <property type="match status" value="1"/>
</dbReference>
<dbReference type="Gene3D" id="3.80.30.20">
    <property type="entry name" value="tm_1862 like domain"/>
    <property type="match status" value="1"/>
</dbReference>
<dbReference type="GO" id="GO:0003824">
    <property type="term" value="F:catalytic activity"/>
    <property type="evidence" value="ECO:0007669"/>
    <property type="project" value="InterPro"/>
</dbReference>
<dbReference type="Proteomes" id="UP001060368">
    <property type="component" value="Chromosome"/>
</dbReference>
<feature type="domain" description="Radical SAM core" evidence="7">
    <location>
        <begin position="152"/>
        <end position="388"/>
    </location>
</feature>
<dbReference type="CDD" id="cd01335">
    <property type="entry name" value="Radical_SAM"/>
    <property type="match status" value="1"/>
</dbReference>
<evidence type="ECO:0000256" key="2">
    <source>
        <dbReference type="ARBA" id="ARBA00022485"/>
    </source>
</evidence>
<keyword evidence="6" id="KW-0411">Iron-sulfur</keyword>
<keyword evidence="9" id="KW-1185">Reference proteome</keyword>
<gene>
    <name evidence="8" type="ORF">L6E24_04545</name>
</gene>
<keyword evidence="5" id="KW-0408">Iron</keyword>
<reference evidence="8" key="1">
    <citation type="submission" date="2022-04" db="EMBL/GenBank/DDBJ databases">
        <title>Complete genome of Methanoplanus endosymbiosus DSM 3599.</title>
        <authorList>
            <person name="Chen S.-C."/>
            <person name="You Y.-T."/>
            <person name="Zhou Y.-Z."/>
            <person name="Lai M.-C."/>
        </authorList>
    </citation>
    <scope>NUCLEOTIDE SEQUENCE</scope>
    <source>
        <strain evidence="8">DSM 3599</strain>
    </source>
</reference>
<dbReference type="SFLD" id="SFLDG01123">
    <property type="entry name" value="methyltransferase_(Class_B)"/>
    <property type="match status" value="1"/>
</dbReference>
<dbReference type="PROSITE" id="PS01278">
    <property type="entry name" value="MTTASE_RADICAL"/>
    <property type="match status" value="1"/>
</dbReference>
<evidence type="ECO:0000313" key="8">
    <source>
        <dbReference type="EMBL" id="UUX93401.1"/>
    </source>
</evidence>
<dbReference type="RefSeq" id="WP_257743540.1">
    <property type="nucleotide sequence ID" value="NZ_CP096115.1"/>
</dbReference>
<dbReference type="SFLD" id="SFLDG01082">
    <property type="entry name" value="B12-binding_domain_containing"/>
    <property type="match status" value="1"/>
</dbReference>
<evidence type="ECO:0000259" key="7">
    <source>
        <dbReference type="PROSITE" id="PS51918"/>
    </source>
</evidence>
<dbReference type="GeneID" id="74306939"/>
<name>A0A9E7PR13_9EURY</name>
<keyword evidence="3" id="KW-0949">S-adenosyl-L-methionine</keyword>
<keyword evidence="2" id="KW-0004">4Fe-4S</keyword>
<evidence type="ECO:0000256" key="4">
    <source>
        <dbReference type="ARBA" id="ARBA00022723"/>
    </source>
</evidence>
<dbReference type="SUPFAM" id="SSF102114">
    <property type="entry name" value="Radical SAM enzymes"/>
    <property type="match status" value="1"/>
</dbReference>
<sequence length="437" mass="47799">MKVSVISPEIYTYGAMLIGGILRDGGHEVTIANNFAGDTEDPVMLSLYSTQHLLSSEIKQFVRNKRAEGGTVVIGGPVSAYPEMVIGELEPDFVVIGEGEETVIDLLDSGFSKDIAGIAFKDNSGIVIREKRGQASVNRGLPLIPADISAQSIRGASAYIETHRGCTGACTFCQVPRFFGRNIRSRKLEDVLAEVREFKRMGATRLSISGGTGSLYMADDGKFNEDAFVGLLKEMAAIMGPRNISSPDIRVDCISERVLDAIRDYSIGWVFFGIESGSDRILREMGKGANIQAASDAVFACRDHGLKVAGSFIVGHPKETEEDFELTKDFVTGHSLDDAFVSVAEPIPMTPLADLVLKTPREDNPVYIPHDGEYRSLKLTEAEARSFDLQMHADMFKPGLHVVTDEVFNAYLAGVRKDGEEVRAATELLFRYYGSQY</sequence>
<dbReference type="NCBIfam" id="TIGR04014">
    <property type="entry name" value="B12_SAM_MJ_0865"/>
    <property type="match status" value="1"/>
</dbReference>
<dbReference type="PROSITE" id="PS51918">
    <property type="entry name" value="RADICAL_SAM"/>
    <property type="match status" value="1"/>
</dbReference>
<dbReference type="GO" id="GO:0046872">
    <property type="term" value="F:metal ion binding"/>
    <property type="evidence" value="ECO:0007669"/>
    <property type="project" value="UniProtKB-KW"/>
</dbReference>
<comment type="cofactor">
    <cofactor evidence="1">
        <name>[4Fe-4S] cluster</name>
        <dbReference type="ChEBI" id="CHEBI:49883"/>
    </cofactor>
</comment>
<dbReference type="SMART" id="SM00729">
    <property type="entry name" value="Elp3"/>
    <property type="match status" value="1"/>
</dbReference>
<keyword evidence="4" id="KW-0479">Metal-binding</keyword>
<dbReference type="InterPro" id="IPR058240">
    <property type="entry name" value="rSAM_sf"/>
</dbReference>
<dbReference type="InterPro" id="IPR023404">
    <property type="entry name" value="rSAM_horseshoe"/>
</dbReference>
<dbReference type="GO" id="GO:0051539">
    <property type="term" value="F:4 iron, 4 sulfur cluster binding"/>
    <property type="evidence" value="ECO:0007669"/>
    <property type="project" value="UniProtKB-KW"/>
</dbReference>
<organism evidence="8 9">
    <name type="scientific">Methanoplanus endosymbiosus</name>
    <dbReference type="NCBI Taxonomy" id="33865"/>
    <lineage>
        <taxon>Archaea</taxon>
        <taxon>Methanobacteriati</taxon>
        <taxon>Methanobacteriota</taxon>
        <taxon>Stenosarchaea group</taxon>
        <taxon>Methanomicrobia</taxon>
        <taxon>Methanomicrobiales</taxon>
        <taxon>Methanomicrobiaceae</taxon>
        <taxon>Methanoplanus</taxon>
    </lineage>
</organism>
<dbReference type="Gene3D" id="3.40.50.280">
    <property type="entry name" value="Cobalamin-binding domain"/>
    <property type="match status" value="1"/>
</dbReference>
<dbReference type="SFLD" id="SFLDG01217">
    <property type="entry name" value="B12-binding_methylthiotransfer"/>
    <property type="match status" value="1"/>
</dbReference>